<dbReference type="EMBL" id="PDNB01000005">
    <property type="protein sequence ID" value="PGH18304.1"/>
    <property type="molecule type" value="Genomic_DNA"/>
</dbReference>
<evidence type="ECO:0000256" key="3">
    <source>
        <dbReference type="ARBA" id="ARBA00022801"/>
    </source>
</evidence>
<dbReference type="Gene3D" id="2.115.10.20">
    <property type="entry name" value="Glycosyl hydrolase domain, family 43"/>
    <property type="match status" value="1"/>
</dbReference>
<comment type="similarity">
    <text evidence="1 5">Belongs to the glycosyl hydrolase 43 family.</text>
</comment>
<evidence type="ECO:0000313" key="8">
    <source>
        <dbReference type="Proteomes" id="UP000223968"/>
    </source>
</evidence>
<gene>
    <name evidence="7" type="ORF">AJ79_00643</name>
</gene>
<feature type="chain" id="PRO_5013355813" evidence="6">
    <location>
        <begin position="28"/>
        <end position="329"/>
    </location>
</feature>
<accession>A0A2B7Y2J5</accession>
<reference evidence="7 8" key="1">
    <citation type="submission" date="2017-10" db="EMBL/GenBank/DDBJ databases">
        <title>Comparative genomics in systemic dimorphic fungi from Ajellomycetaceae.</title>
        <authorList>
            <person name="Munoz J.F."/>
            <person name="Mcewen J.G."/>
            <person name="Clay O.K."/>
            <person name="Cuomo C.A."/>
        </authorList>
    </citation>
    <scope>NUCLEOTIDE SEQUENCE [LARGE SCALE GENOMIC DNA]</scope>
    <source>
        <strain evidence="7 8">UAMH5409</strain>
    </source>
</reference>
<name>A0A2B7Y2J5_9EURO</name>
<dbReference type="Pfam" id="PF04616">
    <property type="entry name" value="Glyco_hydro_43"/>
    <property type="match status" value="1"/>
</dbReference>
<evidence type="ECO:0000313" key="7">
    <source>
        <dbReference type="EMBL" id="PGH18304.1"/>
    </source>
</evidence>
<comment type="caution">
    <text evidence="7">The sequence shown here is derived from an EMBL/GenBank/DDBJ whole genome shotgun (WGS) entry which is preliminary data.</text>
</comment>
<protein>
    <submittedName>
        <fullName evidence="7">Uncharacterized protein</fullName>
    </submittedName>
</protein>
<dbReference type="InterPro" id="IPR006710">
    <property type="entry name" value="Glyco_hydro_43"/>
</dbReference>
<evidence type="ECO:0000256" key="1">
    <source>
        <dbReference type="ARBA" id="ARBA00009865"/>
    </source>
</evidence>
<sequence length="329" mass="36008">MLLYQFVLPLLSATVLTVTQYCSGAYAASFTNPLKPSDGSDPFIAYTGGYYYLTTTTWTDIQITRATTLEGLKTGEVKTVWSDTTASRCCNVWAPEIHYFDGTWYLYYTAGSNENLDLQRPHVLRGGPTPWDPYTYAGQLSDVWGIDGTVLRFPERNYFVWSCMTSVGQSLCIAVLDTPTTISGATHTLSEPTEPWEQDGTPVQEGAAAMYHGGKTYIAFSASYCWTPSYQLGLLTWNGGDPLDRGSWVKTGPHFSSANGNYGTGHNGFFLSPDESEIWNVYHATANSEGACDGSRYTMAQVVNWNADGTPDFGISPPFSTVLEGPSGE</sequence>
<evidence type="ECO:0000256" key="6">
    <source>
        <dbReference type="SAM" id="SignalP"/>
    </source>
</evidence>
<dbReference type="STRING" id="1447875.A0A2B7Y2J5"/>
<dbReference type="SUPFAM" id="SSF75005">
    <property type="entry name" value="Arabinanase/levansucrase/invertase"/>
    <property type="match status" value="1"/>
</dbReference>
<dbReference type="InterPro" id="IPR023296">
    <property type="entry name" value="Glyco_hydro_beta-prop_sf"/>
</dbReference>
<feature type="signal peptide" evidence="6">
    <location>
        <begin position="1"/>
        <end position="27"/>
    </location>
</feature>
<keyword evidence="3 5" id="KW-0378">Hydrolase</keyword>
<keyword evidence="2 6" id="KW-0732">Signal</keyword>
<evidence type="ECO:0000256" key="5">
    <source>
        <dbReference type="RuleBase" id="RU361187"/>
    </source>
</evidence>
<dbReference type="PANTHER" id="PTHR43817:SF1">
    <property type="entry name" value="HYDROLASE, FAMILY 43, PUTATIVE (AFU_ORTHOLOGUE AFUA_3G01660)-RELATED"/>
    <property type="match status" value="1"/>
</dbReference>
<proteinExistence type="inferred from homology"/>
<organism evidence="7 8">
    <name type="scientific">Helicocarpus griseus UAMH5409</name>
    <dbReference type="NCBI Taxonomy" id="1447875"/>
    <lineage>
        <taxon>Eukaryota</taxon>
        <taxon>Fungi</taxon>
        <taxon>Dikarya</taxon>
        <taxon>Ascomycota</taxon>
        <taxon>Pezizomycotina</taxon>
        <taxon>Eurotiomycetes</taxon>
        <taxon>Eurotiomycetidae</taxon>
        <taxon>Onygenales</taxon>
        <taxon>Ajellomycetaceae</taxon>
        <taxon>Helicocarpus</taxon>
    </lineage>
</organism>
<evidence type="ECO:0000256" key="2">
    <source>
        <dbReference type="ARBA" id="ARBA00022729"/>
    </source>
</evidence>
<evidence type="ECO:0000256" key="4">
    <source>
        <dbReference type="ARBA" id="ARBA00023295"/>
    </source>
</evidence>
<dbReference type="PANTHER" id="PTHR43817">
    <property type="entry name" value="GLYCOSYL HYDROLASE"/>
    <property type="match status" value="1"/>
</dbReference>
<dbReference type="GO" id="GO:0004553">
    <property type="term" value="F:hydrolase activity, hydrolyzing O-glycosyl compounds"/>
    <property type="evidence" value="ECO:0007669"/>
    <property type="project" value="InterPro"/>
</dbReference>
<dbReference type="OrthoDB" id="272289at2759"/>
<keyword evidence="8" id="KW-1185">Reference proteome</keyword>
<keyword evidence="4 5" id="KW-0326">Glycosidase</keyword>
<dbReference type="CDD" id="cd18820">
    <property type="entry name" value="GH43_LbAraf43-like"/>
    <property type="match status" value="1"/>
</dbReference>
<dbReference type="AlphaFoldDB" id="A0A2B7Y2J5"/>
<dbReference type="Proteomes" id="UP000223968">
    <property type="component" value="Unassembled WGS sequence"/>
</dbReference>
<dbReference type="GO" id="GO:0005975">
    <property type="term" value="P:carbohydrate metabolic process"/>
    <property type="evidence" value="ECO:0007669"/>
    <property type="project" value="InterPro"/>
</dbReference>